<dbReference type="PRINTS" id="PR00463">
    <property type="entry name" value="EP450I"/>
</dbReference>
<gene>
    <name evidence="10" type="ORF">BBK36DRAFT_1171858</name>
</gene>
<name>A0A2T4B152_9HYPO</name>
<dbReference type="Proteomes" id="UP000241546">
    <property type="component" value="Unassembled WGS sequence"/>
</dbReference>
<keyword evidence="4 8" id="KW-0479">Metal-binding</keyword>
<accession>A0A2T4B152</accession>
<sequence length="545" mass="62379">MRYELLGIASASAGLLSHLLYFIHGHKATQAPQILVFYLIAECFLYARSIHLLGALQGYLTASVISLCYFLALFTSIVIYRVFFHRLRHFPGPFWAKVTKFYSPWIAWDGKLHEKHAEFFEKYGDVVRIAPNELIFLSIDTQQKLHAATTRCSKRESVYEVLHYEGHLSLETLLSRDEHRRRRQIWDKAFNTKALESYEAYAREVVYEWLEKMATLQGQPVNTSLYSLLIPFENMGRMGFSHNFGSIQKGVEDPMLHYLEVTLGSVGKLGAMYWPIALLNAVGGSSDHVAFQRLSCGMVDKREQVANEEQEDIMKYLLQDYRAKEPKAFRHHNMLYSDSQALMVGGTDTIGAVLSFIFYYTARDPAIQKRLHDELEPLYGRTMSGEFTNRDLSEAEAPYLNAIINETMRMNNPTCSNGPRVTPPEGLEIDGVFIPGKVAVYSPIHANHRSAKFFKEPDTFIPERWTTRPDLVIDKRAYHPFLLGPHSCVGKRIALIVIRLVVAYTVWYYEYEFAPGEDGVAILRDSVNGQILKAGKLECVFRQRT</sequence>
<evidence type="ECO:0000256" key="8">
    <source>
        <dbReference type="PIRSR" id="PIRSR602401-1"/>
    </source>
</evidence>
<dbReference type="GO" id="GO:0020037">
    <property type="term" value="F:heme binding"/>
    <property type="evidence" value="ECO:0007669"/>
    <property type="project" value="InterPro"/>
</dbReference>
<keyword evidence="9" id="KW-0812">Transmembrane</keyword>
<keyword evidence="11" id="KW-1185">Reference proteome</keyword>
<protein>
    <submittedName>
        <fullName evidence="10">Cytochrome P450</fullName>
    </submittedName>
</protein>
<evidence type="ECO:0000313" key="10">
    <source>
        <dbReference type="EMBL" id="PTB63052.1"/>
    </source>
</evidence>
<dbReference type="Gene3D" id="1.10.630.10">
    <property type="entry name" value="Cytochrome P450"/>
    <property type="match status" value="1"/>
</dbReference>
<evidence type="ECO:0000256" key="1">
    <source>
        <dbReference type="ARBA" id="ARBA00001971"/>
    </source>
</evidence>
<keyword evidence="5" id="KW-0560">Oxidoreductase</keyword>
<dbReference type="SUPFAM" id="SSF48264">
    <property type="entry name" value="Cytochrome P450"/>
    <property type="match status" value="1"/>
</dbReference>
<dbReference type="AlphaFoldDB" id="A0A2T4B152"/>
<evidence type="ECO:0000256" key="7">
    <source>
        <dbReference type="ARBA" id="ARBA00023033"/>
    </source>
</evidence>
<dbReference type="PANTHER" id="PTHR24305">
    <property type="entry name" value="CYTOCHROME P450"/>
    <property type="match status" value="1"/>
</dbReference>
<feature type="transmembrane region" description="Helical" evidence="9">
    <location>
        <begin position="35"/>
        <end position="53"/>
    </location>
</feature>
<dbReference type="GeneID" id="36603752"/>
<dbReference type="EMBL" id="KZ680220">
    <property type="protein sequence ID" value="PTB63052.1"/>
    <property type="molecule type" value="Genomic_DNA"/>
</dbReference>
<dbReference type="GO" id="GO:0016705">
    <property type="term" value="F:oxidoreductase activity, acting on paired donors, with incorporation or reduction of molecular oxygen"/>
    <property type="evidence" value="ECO:0007669"/>
    <property type="project" value="InterPro"/>
</dbReference>
<feature type="transmembrane region" description="Helical" evidence="9">
    <location>
        <begin position="59"/>
        <end position="80"/>
    </location>
</feature>
<evidence type="ECO:0000256" key="6">
    <source>
        <dbReference type="ARBA" id="ARBA00023004"/>
    </source>
</evidence>
<reference evidence="11" key="1">
    <citation type="submission" date="2016-07" db="EMBL/GenBank/DDBJ databases">
        <title>Multiple horizontal gene transfer events from other fungi enriched the ability of initially mycotrophic Trichoderma (Ascomycota) to feed on dead plant biomass.</title>
        <authorList>
            <consortium name="DOE Joint Genome Institute"/>
            <person name="Atanasova L."/>
            <person name="Chenthamara K."/>
            <person name="Zhang J."/>
            <person name="Grujic M."/>
            <person name="Henrissat B."/>
            <person name="Kuo A."/>
            <person name="Aerts A."/>
            <person name="Salamov A."/>
            <person name="Lipzen A."/>
            <person name="Labutti K."/>
            <person name="Barry K."/>
            <person name="Miao Y."/>
            <person name="Rahimi M.J."/>
            <person name="Shen Q."/>
            <person name="Grigoriev I.V."/>
            <person name="Kubicek C.P."/>
            <person name="Druzhinina I.S."/>
        </authorList>
    </citation>
    <scope>NUCLEOTIDE SEQUENCE [LARGE SCALE GENOMIC DNA]</scope>
    <source>
        <strain evidence="11">TUCIM 6016</strain>
    </source>
</reference>
<comment type="similarity">
    <text evidence="2">Belongs to the cytochrome P450 family.</text>
</comment>
<organism evidence="10 11">
    <name type="scientific">Trichoderma citrinoviride</name>
    <dbReference type="NCBI Taxonomy" id="58853"/>
    <lineage>
        <taxon>Eukaryota</taxon>
        <taxon>Fungi</taxon>
        <taxon>Dikarya</taxon>
        <taxon>Ascomycota</taxon>
        <taxon>Pezizomycotina</taxon>
        <taxon>Sordariomycetes</taxon>
        <taxon>Hypocreomycetidae</taxon>
        <taxon>Hypocreales</taxon>
        <taxon>Hypocreaceae</taxon>
        <taxon>Trichoderma</taxon>
    </lineage>
</organism>
<dbReference type="PANTHER" id="PTHR24305:SF187">
    <property type="entry name" value="P450, PUTATIVE (EUROFUNG)-RELATED"/>
    <property type="match status" value="1"/>
</dbReference>
<dbReference type="InterPro" id="IPR050121">
    <property type="entry name" value="Cytochrome_P450_monoxygenase"/>
</dbReference>
<dbReference type="InterPro" id="IPR002401">
    <property type="entry name" value="Cyt_P450_E_grp-I"/>
</dbReference>
<dbReference type="GO" id="GO:0004497">
    <property type="term" value="F:monooxygenase activity"/>
    <property type="evidence" value="ECO:0007669"/>
    <property type="project" value="UniProtKB-KW"/>
</dbReference>
<dbReference type="GO" id="GO:0005506">
    <property type="term" value="F:iron ion binding"/>
    <property type="evidence" value="ECO:0007669"/>
    <property type="project" value="InterPro"/>
</dbReference>
<keyword evidence="9" id="KW-0472">Membrane</keyword>
<keyword evidence="3 8" id="KW-0349">Heme</keyword>
<dbReference type="InterPro" id="IPR036396">
    <property type="entry name" value="Cyt_P450_sf"/>
</dbReference>
<evidence type="ECO:0000313" key="11">
    <source>
        <dbReference type="Proteomes" id="UP000241546"/>
    </source>
</evidence>
<keyword evidence="7" id="KW-0503">Monooxygenase</keyword>
<evidence type="ECO:0000256" key="2">
    <source>
        <dbReference type="ARBA" id="ARBA00010617"/>
    </source>
</evidence>
<keyword evidence="9" id="KW-1133">Transmembrane helix</keyword>
<evidence type="ECO:0000256" key="9">
    <source>
        <dbReference type="SAM" id="Phobius"/>
    </source>
</evidence>
<dbReference type="OrthoDB" id="6692864at2759"/>
<proteinExistence type="inferred from homology"/>
<dbReference type="Pfam" id="PF00067">
    <property type="entry name" value="p450"/>
    <property type="match status" value="1"/>
</dbReference>
<evidence type="ECO:0000256" key="3">
    <source>
        <dbReference type="ARBA" id="ARBA00022617"/>
    </source>
</evidence>
<feature type="transmembrane region" description="Helical" evidence="9">
    <location>
        <begin position="6"/>
        <end position="23"/>
    </location>
</feature>
<dbReference type="PRINTS" id="PR00385">
    <property type="entry name" value="P450"/>
</dbReference>
<comment type="cofactor">
    <cofactor evidence="1 8">
        <name>heme</name>
        <dbReference type="ChEBI" id="CHEBI:30413"/>
    </cofactor>
</comment>
<dbReference type="InterPro" id="IPR001128">
    <property type="entry name" value="Cyt_P450"/>
</dbReference>
<dbReference type="RefSeq" id="XP_024746372.1">
    <property type="nucleotide sequence ID" value="XM_024895634.1"/>
</dbReference>
<evidence type="ECO:0000256" key="5">
    <source>
        <dbReference type="ARBA" id="ARBA00023002"/>
    </source>
</evidence>
<feature type="binding site" description="axial binding residue" evidence="8">
    <location>
        <position position="488"/>
    </location>
    <ligand>
        <name>heme</name>
        <dbReference type="ChEBI" id="CHEBI:30413"/>
    </ligand>
    <ligandPart>
        <name>Fe</name>
        <dbReference type="ChEBI" id="CHEBI:18248"/>
    </ligandPart>
</feature>
<evidence type="ECO:0000256" key="4">
    <source>
        <dbReference type="ARBA" id="ARBA00022723"/>
    </source>
</evidence>
<keyword evidence="6 8" id="KW-0408">Iron</keyword>